<dbReference type="Proteomes" id="UP000279833">
    <property type="component" value="Unassembled WGS sequence"/>
</dbReference>
<dbReference type="AlphaFoldDB" id="A0A183KMY7"/>
<reference evidence="3" key="1">
    <citation type="submission" date="2016-06" db="UniProtKB">
        <authorList>
            <consortium name="WormBaseParasite"/>
        </authorList>
    </citation>
    <scope>IDENTIFICATION</scope>
</reference>
<protein>
    <submittedName>
        <fullName evidence="1 3">Uncharacterized protein</fullName>
    </submittedName>
</protein>
<dbReference type="WBParaSite" id="SCUD_0001641601-mRNA-1">
    <property type="protein sequence ID" value="SCUD_0001641601-mRNA-1"/>
    <property type="gene ID" value="SCUD_0001641601"/>
</dbReference>
<sequence length="48" mass="5239">MAFKVLPYFAIPNSKVFSIPNGQSSAQPFASPDCKNFSLTFLRKGKSA</sequence>
<name>A0A183KMY7_9TREM</name>
<evidence type="ECO:0000313" key="3">
    <source>
        <dbReference type="WBParaSite" id="SCUD_0001641601-mRNA-1"/>
    </source>
</evidence>
<dbReference type="EMBL" id="UZAK01038630">
    <property type="protein sequence ID" value="VDP61520.1"/>
    <property type="molecule type" value="Genomic_DNA"/>
</dbReference>
<evidence type="ECO:0000313" key="1">
    <source>
        <dbReference type="EMBL" id="VDP61520.1"/>
    </source>
</evidence>
<organism evidence="3">
    <name type="scientific">Schistosoma curassoni</name>
    <dbReference type="NCBI Taxonomy" id="6186"/>
    <lineage>
        <taxon>Eukaryota</taxon>
        <taxon>Metazoa</taxon>
        <taxon>Spiralia</taxon>
        <taxon>Lophotrochozoa</taxon>
        <taxon>Platyhelminthes</taxon>
        <taxon>Trematoda</taxon>
        <taxon>Digenea</taxon>
        <taxon>Strigeidida</taxon>
        <taxon>Schistosomatoidea</taxon>
        <taxon>Schistosomatidae</taxon>
        <taxon>Schistosoma</taxon>
    </lineage>
</organism>
<evidence type="ECO:0000313" key="2">
    <source>
        <dbReference type="Proteomes" id="UP000279833"/>
    </source>
</evidence>
<reference evidence="1 2" key="2">
    <citation type="submission" date="2018-11" db="EMBL/GenBank/DDBJ databases">
        <authorList>
            <consortium name="Pathogen Informatics"/>
        </authorList>
    </citation>
    <scope>NUCLEOTIDE SEQUENCE [LARGE SCALE GENOMIC DNA]</scope>
    <source>
        <strain evidence="1">Dakar</strain>
        <strain evidence="2">Dakar, Senegal</strain>
    </source>
</reference>
<gene>
    <name evidence="1" type="ORF">SCUD_LOCUS16412</name>
</gene>
<accession>A0A183KMY7</accession>
<proteinExistence type="predicted"/>
<keyword evidence="2" id="KW-1185">Reference proteome</keyword>